<dbReference type="Gene3D" id="3.30.420.10">
    <property type="entry name" value="Ribonuclease H-like superfamily/Ribonuclease H"/>
    <property type="match status" value="2"/>
</dbReference>
<name>A0ABM1XNW7_AEDAL</name>
<dbReference type="CDD" id="cd00303">
    <property type="entry name" value="retropepsin_like"/>
    <property type="match status" value="1"/>
</dbReference>
<dbReference type="Proteomes" id="UP000069940">
    <property type="component" value="Unassembled WGS sequence"/>
</dbReference>
<dbReference type="GeneID" id="134286884"/>
<dbReference type="InterPro" id="IPR041588">
    <property type="entry name" value="Integrase_H2C2"/>
</dbReference>
<dbReference type="SUPFAM" id="SSF56672">
    <property type="entry name" value="DNA/RNA polymerases"/>
    <property type="match status" value="1"/>
</dbReference>
<dbReference type="SUPFAM" id="SSF50630">
    <property type="entry name" value="Acid proteases"/>
    <property type="match status" value="1"/>
</dbReference>
<dbReference type="InterPro" id="IPR040676">
    <property type="entry name" value="DUF5641"/>
</dbReference>
<dbReference type="EnsemblMetazoa" id="AALFPA23_001422.R1167">
    <property type="protein sequence ID" value="AALFPA23_001422.P1167"/>
    <property type="gene ID" value="AALFPA23_001422"/>
</dbReference>
<dbReference type="Gene3D" id="2.40.70.10">
    <property type="entry name" value="Acid Proteases"/>
    <property type="match status" value="1"/>
</dbReference>
<dbReference type="RefSeq" id="XP_062704565.1">
    <property type="nucleotide sequence ID" value="XM_062848581.1"/>
</dbReference>
<sequence length="1821" mass="205116">MPVKKASKASSATKLKLLHRRRSNILGSAMMVNEFNRTYEPARQNQLATQIALLDELWRDFLSTQEEIEILEDSEEHFSEERRDFQLLYLDLKGSLQSKLPTVPPAPPAQPRAPSSVCALPAQPITNVRLPEIKIPNFGGKIDDWVPFRDLFVSLIHSNQQLTAVQKMHYLRASLTDEAARIVSTLDISADDYQVAWNLLKDRFENPNLLIKRHMSALLAISPIKKESASGLSELADSFDRHVQLLNKLETVEEHWNSFLVERLSSCLDHGSLREWETHLDDGQRPTYKQLIDFIHKRSRIITTLMLSHTTSTQSESKPSKPRLTAHVASENVKKCPHCKQAHLLFQCSGFQSLVPQQRFEFVKKHGLCINCLKGAHLAKDCSSGSCKQCSKKHHSLLHLPPISSASAPGAPAVVPNQSVPVAIGQSAEAIGSRSYQVSPRDANAAVRSPSAISGASPLANSSFRTFPQSYSVGIPPTTPSVDSLVETNSPPSTSCQSAEVTQHSRQYTVVLSTAVIKVKDADNNDHFARALLDSGSQPSFISESLCQKLRLKRFKINSPVSGIGQSTVNVHFGVTLSLASRFGDHRFTLDCLVLPKLTVSLPSHHINVSRWQIPRNLPMADPQFNISQKIDLIIGAELFFSLLEHQQISLDAGCPLLQKTVLGYIVCGKISDPALDPPAVQTSHICTDDLLDKQLERFWEIDNFDVGRSYTPDEQRCEDHFQQTVGRDTDGRYIVRLPLREDMLPMLGDSYQLAFCRLQSMEKKFAVDEGLRIAYHEFLEECESLGHMEEVNPRASRNPQFFLPHHAIHRPESSTTKTRVVFDGSCRSSTSLSLNEVLFVGPTVQPALYSTVINIRLPRYAVTADAEKMFRQIWVHPDDRKYQQILFRKDPSEPVRIYQLKTVTYGLASSPFHATRVLNQLATDEGERFPLAVPVIKKGTYVDDVLTGDDDQVKLAETCRQLIEMLHQAGFVLRKWATNNTAVLASVPRQLWETKPELEIDRSPTVKTLGLLWFPQSDTFQFKIPALSPLDVATKRLVVSEMSQLFDPLGLLGPVVMKAKTFIQVLWAEHWSWDDQLSEEHSSWWTIYRSELNQLQALSVPRRVVQNRHYSLHCFCDASKAAYGCCIYVVSRDELGQSHSHLLTAKSRVAPLRGQSIPRLELCAALLGSQLADNLRQTTDFVEPPTFWVDSSIVLHWIKSQSNVWKVFVSNRIAEIQRLTKDCKWRHVPSEMNPADRISRGMMASQISKDDLWWHGPSFLKDPVDSWPECVVSMPDLPDLQQEACPVLALHSATVDATLCERFTDLSKLIRVVARCYRFFNNLRLPRSDRTIGSLTPEESELALKILVRQVQLASFPAEVHHYRSAQSIPSVSATSKSPLKDLKLFMDQFGLLRLCGRLANMKAPYDTRYPILLPADHRLSWLIARSSHIRTLHGGPTLTLATIRQRFWPVRGRQLARKVVRQCVTCFRCQPRLQQQLMAPLPSVRVSPARPFIHSGMDYCGPFLVRPLSGRGASVKIYVGLFVCLVVKAVHLEVVADLSSAACINAVKRFVARRGRVLELHCDNATAFVGADRELRSMREEFRRQFRSKDWENFCVESGIKFRFIPARSPHFGGIWEAGIKSFKHHFRRIMGNRSFTVDQLQTVVAQIESVLNSRPLSPLTDSPDDCSALTPGHFLVGEPLVAIPEPDLVDVNPNRLSRLQEMKKSVQDLWRCWQLDYVSQLQQRTKWKRPQPDVRIGQLVLVRQATAPPLQWPLGRIIETVAGKDGRVRVVVVKTASGQYKRAVIEIAVLPIAPAEDEPKDDSIAVSTSRSHEAEDDG</sequence>
<organism evidence="3 4">
    <name type="scientific">Aedes albopictus</name>
    <name type="common">Asian tiger mosquito</name>
    <name type="synonym">Stegomyia albopicta</name>
    <dbReference type="NCBI Taxonomy" id="7160"/>
    <lineage>
        <taxon>Eukaryota</taxon>
        <taxon>Metazoa</taxon>
        <taxon>Ecdysozoa</taxon>
        <taxon>Arthropoda</taxon>
        <taxon>Hexapoda</taxon>
        <taxon>Insecta</taxon>
        <taxon>Pterygota</taxon>
        <taxon>Neoptera</taxon>
        <taxon>Endopterygota</taxon>
        <taxon>Diptera</taxon>
        <taxon>Nematocera</taxon>
        <taxon>Culicoidea</taxon>
        <taxon>Culicidae</taxon>
        <taxon>Culicinae</taxon>
        <taxon>Aedini</taxon>
        <taxon>Aedes</taxon>
        <taxon>Stegomyia</taxon>
    </lineage>
</organism>
<evidence type="ECO:0000313" key="4">
    <source>
        <dbReference type="Proteomes" id="UP000069940"/>
    </source>
</evidence>
<dbReference type="Gene3D" id="3.10.10.10">
    <property type="entry name" value="HIV Type 1 Reverse Transcriptase, subunit A, domain 1"/>
    <property type="match status" value="1"/>
</dbReference>
<evidence type="ECO:0000256" key="1">
    <source>
        <dbReference type="SAM" id="MobiDB-lite"/>
    </source>
</evidence>
<dbReference type="PANTHER" id="PTHR47331">
    <property type="entry name" value="PHD-TYPE DOMAIN-CONTAINING PROTEIN"/>
    <property type="match status" value="1"/>
</dbReference>
<dbReference type="Pfam" id="PF00078">
    <property type="entry name" value="RVT_1"/>
    <property type="match status" value="1"/>
</dbReference>
<dbReference type="Gene3D" id="3.30.70.270">
    <property type="match status" value="1"/>
</dbReference>
<dbReference type="InterPro" id="IPR044730">
    <property type="entry name" value="RNase_H-like_dom_plant"/>
</dbReference>
<keyword evidence="4" id="KW-1185">Reference proteome</keyword>
<dbReference type="InterPro" id="IPR000477">
    <property type="entry name" value="RT_dom"/>
</dbReference>
<reference evidence="3" key="2">
    <citation type="submission" date="2025-05" db="UniProtKB">
        <authorList>
            <consortium name="EnsemblMetazoa"/>
        </authorList>
    </citation>
    <scope>IDENTIFICATION</scope>
    <source>
        <strain evidence="3">Foshan</strain>
    </source>
</reference>
<dbReference type="InterPro" id="IPR001584">
    <property type="entry name" value="Integrase_cat-core"/>
</dbReference>
<dbReference type="Pfam" id="PF05380">
    <property type="entry name" value="Peptidase_A17"/>
    <property type="match status" value="1"/>
</dbReference>
<evidence type="ECO:0000313" key="3">
    <source>
        <dbReference type="EnsemblMetazoa" id="AALFPA23_001422.P1167"/>
    </source>
</evidence>
<dbReference type="InterPro" id="IPR036397">
    <property type="entry name" value="RNaseH_sf"/>
</dbReference>
<dbReference type="Pfam" id="PF17921">
    <property type="entry name" value="Integrase_H2C2"/>
    <property type="match status" value="1"/>
</dbReference>
<dbReference type="PROSITE" id="PS50994">
    <property type="entry name" value="INTEGRASE"/>
    <property type="match status" value="1"/>
</dbReference>
<dbReference type="PANTHER" id="PTHR47331:SF1">
    <property type="entry name" value="GAG-LIKE PROTEIN"/>
    <property type="match status" value="1"/>
</dbReference>
<accession>A0ABM1XNW7</accession>
<dbReference type="Pfam" id="PF03564">
    <property type="entry name" value="DUF1759"/>
    <property type="match status" value="1"/>
</dbReference>
<reference evidence="4" key="1">
    <citation type="journal article" date="2015" name="Proc. Natl. Acad. Sci. U.S.A.">
        <title>Genome sequence of the Asian Tiger mosquito, Aedes albopictus, reveals insights into its biology, genetics, and evolution.</title>
        <authorList>
            <person name="Chen X.G."/>
            <person name="Jiang X."/>
            <person name="Gu J."/>
            <person name="Xu M."/>
            <person name="Wu Y."/>
            <person name="Deng Y."/>
            <person name="Zhang C."/>
            <person name="Bonizzoni M."/>
            <person name="Dermauw W."/>
            <person name="Vontas J."/>
            <person name="Armbruster P."/>
            <person name="Huang X."/>
            <person name="Yang Y."/>
            <person name="Zhang H."/>
            <person name="He W."/>
            <person name="Peng H."/>
            <person name="Liu Y."/>
            <person name="Wu K."/>
            <person name="Chen J."/>
            <person name="Lirakis M."/>
            <person name="Topalis P."/>
            <person name="Van Leeuwen T."/>
            <person name="Hall A.B."/>
            <person name="Jiang X."/>
            <person name="Thorpe C."/>
            <person name="Mueller R.L."/>
            <person name="Sun C."/>
            <person name="Waterhouse R.M."/>
            <person name="Yan G."/>
            <person name="Tu Z.J."/>
            <person name="Fang X."/>
            <person name="James A.A."/>
        </authorList>
    </citation>
    <scope>NUCLEOTIDE SEQUENCE [LARGE SCALE GENOMIC DNA]</scope>
    <source>
        <strain evidence="4">Foshan</strain>
    </source>
</reference>
<feature type="domain" description="Integrase catalytic" evidence="2">
    <location>
        <begin position="1489"/>
        <end position="1682"/>
    </location>
</feature>
<dbReference type="SUPFAM" id="SSF53098">
    <property type="entry name" value="Ribonuclease H-like"/>
    <property type="match status" value="1"/>
</dbReference>
<protein>
    <recommendedName>
        <fullName evidence="2">Integrase catalytic domain-containing protein</fullName>
    </recommendedName>
</protein>
<dbReference type="InterPro" id="IPR021109">
    <property type="entry name" value="Peptidase_aspartic_dom_sf"/>
</dbReference>
<dbReference type="InterPro" id="IPR008042">
    <property type="entry name" value="Retrotrans_Pao"/>
</dbReference>
<dbReference type="Pfam" id="PF18701">
    <property type="entry name" value="DUF5641"/>
    <property type="match status" value="1"/>
</dbReference>
<dbReference type="InterPro" id="IPR043502">
    <property type="entry name" value="DNA/RNA_pol_sf"/>
</dbReference>
<feature type="region of interest" description="Disordered" evidence="1">
    <location>
        <begin position="1801"/>
        <end position="1821"/>
    </location>
</feature>
<proteinExistence type="predicted"/>
<dbReference type="InterPro" id="IPR005312">
    <property type="entry name" value="DUF1759"/>
</dbReference>
<dbReference type="CDD" id="cd06222">
    <property type="entry name" value="RNase_H_like"/>
    <property type="match status" value="1"/>
</dbReference>
<dbReference type="InterPro" id="IPR043128">
    <property type="entry name" value="Rev_trsase/Diguanyl_cyclase"/>
</dbReference>
<dbReference type="InterPro" id="IPR012337">
    <property type="entry name" value="RNaseH-like_sf"/>
</dbReference>
<evidence type="ECO:0000259" key="2">
    <source>
        <dbReference type="PROSITE" id="PS50994"/>
    </source>
</evidence>